<evidence type="ECO:0000256" key="2">
    <source>
        <dbReference type="ARBA" id="ARBA00022801"/>
    </source>
</evidence>
<dbReference type="PANTHER" id="PTHR10357:SF184">
    <property type="entry name" value="OLIGO-1,6-GLUCOSIDASE 1"/>
    <property type="match status" value="1"/>
</dbReference>
<dbReference type="GO" id="GO:0004556">
    <property type="term" value="F:alpha-amylase activity"/>
    <property type="evidence" value="ECO:0007669"/>
    <property type="project" value="TreeGrafter"/>
</dbReference>
<gene>
    <name evidence="6" type="ORF">CV102_11575</name>
</gene>
<dbReference type="InterPro" id="IPR032091">
    <property type="entry name" value="Malt_amylase-like_C"/>
</dbReference>
<keyword evidence="2" id="KW-0378">Hydrolase</keyword>
<dbReference type="EMBL" id="PHNJ01000005">
    <property type="protein sequence ID" value="TYL38439.1"/>
    <property type="molecule type" value="Genomic_DNA"/>
</dbReference>
<dbReference type="Pfam" id="PF16657">
    <property type="entry name" value="Malt_amylase_C"/>
    <property type="match status" value="1"/>
</dbReference>
<dbReference type="SMART" id="SM00642">
    <property type="entry name" value="Aamy"/>
    <property type="match status" value="1"/>
</dbReference>
<dbReference type="FunFam" id="2.60.40.1180:FF:000007">
    <property type="entry name" value="Sucrose isomerase"/>
    <property type="match status" value="1"/>
</dbReference>
<proteinExistence type="inferred from homology"/>
<feature type="region of interest" description="Disordered" evidence="4">
    <location>
        <begin position="124"/>
        <end position="156"/>
    </location>
</feature>
<sequence>MTDREWWKEAVVYQIYPRSFNDSTGDGIGDIPGIVEKVDYLEALGVDVVWLNPVYESPMEDNGYDIADYRAIHPQFGTMDDWERLLEELHDRDMRLIMDLVVNHTSDRHEWFVRSREGDEEYADHYVWRPGDGGTGGEGTSSSESTSSAQSNPPNNWESFFGGSAWRYDHEREAYFLHLYDESQPDLNWDEPAVREDVYEMMSWWLEKGIDGFRMDVINLISKPEGLPDGDPDASGLPVGAEQYVNGPDLEAYLSEMYENALADYDAMTVGETVGMEAEEAPRYIGDERALNMAIHFEHVNVDRGEGGKYDPVDLDLVELKQIFTRWQNALAEEGWNCLYFSNHDQPRTVSRFGDDGEYREESATMLATVLCTLQGTPFVYQGQEIGMTNTTFEDRSDVEDVWAQNFVDEALASGEYDSFEEVRPLLEECSRDNARTPMQWSDGPNAGFTEGEPWIDVADDADEITVEAARADPDSIWHYYRDLFALRDDHETLVYGEYELLLPDHPEVFAYERTLEDERLLVVCNFFDGEPGVDLPLEATAADRLIGNYETEPTLGETVELRPYEACVYRLS</sequence>
<dbReference type="PANTHER" id="PTHR10357">
    <property type="entry name" value="ALPHA-AMYLASE FAMILY MEMBER"/>
    <property type="match status" value="1"/>
</dbReference>
<dbReference type="InterPro" id="IPR017853">
    <property type="entry name" value="GH"/>
</dbReference>
<reference evidence="6" key="1">
    <citation type="submission" date="2017-11" db="EMBL/GenBank/DDBJ databases">
        <authorList>
            <person name="Kajale S.C."/>
            <person name="Sharma A."/>
        </authorList>
    </citation>
    <scope>NUCLEOTIDE SEQUENCE</scope>
    <source>
        <strain evidence="6">LS1_42</strain>
    </source>
</reference>
<dbReference type="Pfam" id="PF00128">
    <property type="entry name" value="Alpha-amylase"/>
    <property type="match status" value="1"/>
</dbReference>
<dbReference type="GO" id="GO:0009313">
    <property type="term" value="P:oligosaccharide catabolic process"/>
    <property type="evidence" value="ECO:0007669"/>
    <property type="project" value="TreeGrafter"/>
</dbReference>
<evidence type="ECO:0000256" key="3">
    <source>
        <dbReference type="ARBA" id="ARBA00023295"/>
    </source>
</evidence>
<evidence type="ECO:0000313" key="7">
    <source>
        <dbReference type="Proteomes" id="UP000766904"/>
    </source>
</evidence>
<evidence type="ECO:0000313" key="6">
    <source>
        <dbReference type="EMBL" id="TYL38439.1"/>
    </source>
</evidence>
<evidence type="ECO:0000259" key="5">
    <source>
        <dbReference type="SMART" id="SM00642"/>
    </source>
</evidence>
<dbReference type="NCBIfam" id="NF008183">
    <property type="entry name" value="PRK10933.1"/>
    <property type="match status" value="1"/>
</dbReference>
<dbReference type="CDD" id="cd11333">
    <property type="entry name" value="AmyAc_SI_OligoGlu_DGase"/>
    <property type="match status" value="1"/>
</dbReference>
<dbReference type="Gene3D" id="2.60.40.1180">
    <property type="entry name" value="Golgi alpha-mannosidase II"/>
    <property type="match status" value="1"/>
</dbReference>
<dbReference type="SUPFAM" id="SSF51445">
    <property type="entry name" value="(Trans)glycosidases"/>
    <property type="match status" value="1"/>
</dbReference>
<accession>A0A8J8TS68</accession>
<comment type="caution">
    <text evidence="6">The sequence shown here is derived from an EMBL/GenBank/DDBJ whole genome shotgun (WGS) entry which is preliminary data.</text>
</comment>
<dbReference type="InterPro" id="IPR013780">
    <property type="entry name" value="Glyco_hydro_b"/>
</dbReference>
<evidence type="ECO:0000256" key="1">
    <source>
        <dbReference type="ARBA" id="ARBA00008061"/>
    </source>
</evidence>
<dbReference type="InterPro" id="IPR045857">
    <property type="entry name" value="O16G_dom_2"/>
</dbReference>
<protein>
    <submittedName>
        <fullName evidence="6">Glucohydrolase</fullName>
    </submittedName>
</protein>
<dbReference type="RefSeq" id="WP_148858138.1">
    <property type="nucleotide sequence ID" value="NZ_PHNJ01000005.1"/>
</dbReference>
<dbReference type="Gene3D" id="3.90.400.10">
    <property type="entry name" value="Oligo-1,6-glucosidase, Domain 2"/>
    <property type="match status" value="1"/>
</dbReference>
<dbReference type="Gene3D" id="3.20.20.80">
    <property type="entry name" value="Glycosidases"/>
    <property type="match status" value="1"/>
</dbReference>
<feature type="domain" description="Glycosyl hydrolase family 13 catalytic" evidence="5">
    <location>
        <begin position="14"/>
        <end position="436"/>
    </location>
</feature>
<dbReference type="SUPFAM" id="SSF51011">
    <property type="entry name" value="Glycosyl hydrolase domain"/>
    <property type="match status" value="1"/>
</dbReference>
<keyword evidence="3" id="KW-0326">Glycosidase</keyword>
<evidence type="ECO:0000256" key="4">
    <source>
        <dbReference type="SAM" id="MobiDB-lite"/>
    </source>
</evidence>
<keyword evidence="7" id="KW-1185">Reference proteome</keyword>
<dbReference type="InterPro" id="IPR006047">
    <property type="entry name" value="GH13_cat_dom"/>
</dbReference>
<dbReference type="Proteomes" id="UP000766904">
    <property type="component" value="Unassembled WGS sequence"/>
</dbReference>
<comment type="similarity">
    <text evidence="1">Belongs to the glycosyl hydrolase 13 family.</text>
</comment>
<dbReference type="AlphaFoldDB" id="A0A8J8TS68"/>
<dbReference type="OrthoDB" id="34423at2157"/>
<dbReference type="FunFam" id="3.90.400.10:FF:000002">
    <property type="entry name" value="Sucrose isomerase"/>
    <property type="match status" value="1"/>
</dbReference>
<organism evidence="6 7">
    <name type="scientific">Natronococcus pandeyae</name>
    <dbReference type="NCBI Taxonomy" id="2055836"/>
    <lineage>
        <taxon>Archaea</taxon>
        <taxon>Methanobacteriati</taxon>
        <taxon>Methanobacteriota</taxon>
        <taxon>Stenosarchaea group</taxon>
        <taxon>Halobacteria</taxon>
        <taxon>Halobacteriales</taxon>
        <taxon>Natrialbaceae</taxon>
        <taxon>Natronococcus</taxon>
    </lineage>
</organism>
<dbReference type="FunFam" id="3.20.20.80:FF:000064">
    <property type="entry name" value="Oligo-1,6-glucosidase"/>
    <property type="match status" value="2"/>
</dbReference>
<name>A0A8J8TS68_9EURY</name>